<feature type="compositionally biased region" description="Polar residues" evidence="1">
    <location>
        <begin position="141"/>
        <end position="154"/>
    </location>
</feature>
<evidence type="ECO:0000313" key="3">
    <source>
        <dbReference type="EMBL" id="PST36403.1"/>
    </source>
</evidence>
<protein>
    <submittedName>
        <fullName evidence="3">Stage III sporulation protein AG</fullName>
    </submittedName>
</protein>
<keyword evidence="2" id="KW-0812">Transmembrane</keyword>
<dbReference type="Proteomes" id="UP000241048">
    <property type="component" value="Unassembled WGS sequence"/>
</dbReference>
<keyword evidence="2" id="KW-0472">Membrane</keyword>
<evidence type="ECO:0000256" key="2">
    <source>
        <dbReference type="SAM" id="Phobius"/>
    </source>
</evidence>
<evidence type="ECO:0000313" key="4">
    <source>
        <dbReference type="Proteomes" id="UP000241048"/>
    </source>
</evidence>
<dbReference type="EMBL" id="PYLO01000004">
    <property type="protein sequence ID" value="PST36403.1"/>
    <property type="molecule type" value="Genomic_DNA"/>
</dbReference>
<name>A0A2T3FMF2_9CLOT</name>
<feature type="transmembrane region" description="Helical" evidence="2">
    <location>
        <begin position="20"/>
        <end position="37"/>
    </location>
</feature>
<dbReference type="RefSeq" id="WP_107001322.1">
    <property type="nucleotide sequence ID" value="NZ_JAQDZI010000003.1"/>
</dbReference>
<accession>A0A2T3FMF2</accession>
<keyword evidence="4" id="KW-1185">Reference proteome</keyword>
<feature type="region of interest" description="Disordered" evidence="1">
    <location>
        <begin position="45"/>
        <end position="91"/>
    </location>
</feature>
<proteinExistence type="predicted"/>
<keyword evidence="2" id="KW-1133">Transmembrane helix</keyword>
<organism evidence="3 4">
    <name type="scientific">Clostridium fessum</name>
    <dbReference type="NCBI Taxonomy" id="2126740"/>
    <lineage>
        <taxon>Bacteria</taxon>
        <taxon>Bacillati</taxon>
        <taxon>Bacillota</taxon>
        <taxon>Clostridia</taxon>
        <taxon>Eubacteriales</taxon>
        <taxon>Clostridiaceae</taxon>
        <taxon>Clostridium</taxon>
    </lineage>
</organism>
<dbReference type="AlphaFoldDB" id="A0A2T3FMF2"/>
<feature type="region of interest" description="Disordered" evidence="1">
    <location>
        <begin position="133"/>
        <end position="177"/>
    </location>
</feature>
<reference evidence="3 4" key="1">
    <citation type="submission" date="2018-03" db="EMBL/GenBank/DDBJ databases">
        <title>Lachnoclostridium SNUG30386 gen.nov., sp.nov., isolated from human faeces.</title>
        <authorList>
            <person name="Seo B."/>
            <person name="Jeon K."/>
            <person name="Ko G."/>
        </authorList>
    </citation>
    <scope>NUCLEOTIDE SEQUENCE [LARGE SCALE GENOMIC DNA]</scope>
    <source>
        <strain evidence="3 4">SNUG30386</strain>
    </source>
</reference>
<comment type="caution">
    <text evidence="3">The sequence shown here is derived from an EMBL/GenBank/DDBJ whole genome shotgun (WGS) entry which is preliminary data.</text>
</comment>
<sequence>MWKSGWNLDKEWVKRNEKWLILLVLGLAILILYAPFGKKTSETGVLRSGERWAESETETNSGHRAGQDKNGSSEESGSDVETGLPGTASRQDTNRLYELRLEQRIRDVLKKVDGVGEVDVMLTLFSSSEKVLRVDKERSRASTSETDSSGGTRQQVDESLRESTVLAGSSGSGEPVVEKELAPEISGIVISAQGGGNASVQKEISEAMQALFGLPAHKIKVLKRVE</sequence>
<evidence type="ECO:0000256" key="1">
    <source>
        <dbReference type="SAM" id="MobiDB-lite"/>
    </source>
</evidence>
<gene>
    <name evidence="3" type="ORF">C7U56_11410</name>
</gene>